<dbReference type="AlphaFoldDB" id="A0A916ZQ87"/>
<sequence>MGEEPSPTAFCTIVAGPNGSGKSTLYPLLSPVGTFINADIVARNLAPQRPETASLAAGRLVLAAIAEAMSRRRSFVYETTLSSHQSLAVMRQCRALGYEVALVFVALDSPELNIRRVAERVARGGHHIAEEVIRRRYETAFRRLPSAFALADTSLVFDNSGLQPETVLVIDRHRVVVNRLEKTVPLHQRLAGAVADAFSEDLNALI</sequence>
<name>A0A916ZQ87_9HYPH</name>
<evidence type="ECO:0000313" key="5">
    <source>
        <dbReference type="Proteomes" id="UP000644699"/>
    </source>
</evidence>
<keyword evidence="5" id="KW-1185">Reference proteome</keyword>
<comment type="caution">
    <text evidence="4">The sequence shown here is derived from an EMBL/GenBank/DDBJ whole genome shotgun (WGS) entry which is preliminary data.</text>
</comment>
<dbReference type="SUPFAM" id="SSF52540">
    <property type="entry name" value="P-loop containing nucleoside triphosphate hydrolases"/>
    <property type="match status" value="1"/>
</dbReference>
<evidence type="ECO:0000259" key="3">
    <source>
        <dbReference type="Pfam" id="PF06414"/>
    </source>
</evidence>
<dbReference type="GO" id="GO:0016301">
    <property type="term" value="F:kinase activity"/>
    <property type="evidence" value="ECO:0007669"/>
    <property type="project" value="InterPro"/>
</dbReference>
<evidence type="ECO:0000256" key="1">
    <source>
        <dbReference type="ARBA" id="ARBA00022741"/>
    </source>
</evidence>
<accession>A0A916ZQ87</accession>
<dbReference type="Proteomes" id="UP000644699">
    <property type="component" value="Unassembled WGS sequence"/>
</dbReference>
<reference evidence="4" key="2">
    <citation type="submission" date="2020-09" db="EMBL/GenBank/DDBJ databases">
        <authorList>
            <person name="Sun Q."/>
            <person name="Zhou Y."/>
        </authorList>
    </citation>
    <scope>NUCLEOTIDE SEQUENCE</scope>
    <source>
        <strain evidence="4">CGMCC 1.15367</strain>
    </source>
</reference>
<gene>
    <name evidence="4" type="ORF">GCM10011390_28130</name>
</gene>
<evidence type="ECO:0000313" key="4">
    <source>
        <dbReference type="EMBL" id="GGE07447.1"/>
    </source>
</evidence>
<dbReference type="GO" id="GO:0005524">
    <property type="term" value="F:ATP binding"/>
    <property type="evidence" value="ECO:0007669"/>
    <property type="project" value="UniProtKB-KW"/>
</dbReference>
<evidence type="ECO:0000256" key="2">
    <source>
        <dbReference type="ARBA" id="ARBA00022840"/>
    </source>
</evidence>
<dbReference type="RefSeq" id="WP_188909489.1">
    <property type="nucleotide sequence ID" value="NZ_BMIQ01000004.1"/>
</dbReference>
<keyword evidence="2" id="KW-0067">ATP-binding</keyword>
<organism evidence="4 5">
    <name type="scientific">Aureimonas endophytica</name>
    <dbReference type="NCBI Taxonomy" id="2027858"/>
    <lineage>
        <taxon>Bacteria</taxon>
        <taxon>Pseudomonadati</taxon>
        <taxon>Pseudomonadota</taxon>
        <taxon>Alphaproteobacteria</taxon>
        <taxon>Hyphomicrobiales</taxon>
        <taxon>Aurantimonadaceae</taxon>
        <taxon>Aureimonas</taxon>
    </lineage>
</organism>
<dbReference type="EMBL" id="BMIQ01000004">
    <property type="protein sequence ID" value="GGE07447.1"/>
    <property type="molecule type" value="Genomic_DNA"/>
</dbReference>
<feature type="domain" description="Zeta toxin" evidence="3">
    <location>
        <begin position="12"/>
        <end position="156"/>
    </location>
</feature>
<protein>
    <recommendedName>
        <fullName evidence="3">Zeta toxin domain-containing protein</fullName>
    </recommendedName>
</protein>
<dbReference type="PANTHER" id="PTHR39206">
    <property type="entry name" value="SLL8004 PROTEIN"/>
    <property type="match status" value="1"/>
</dbReference>
<keyword evidence="1" id="KW-0547">Nucleotide-binding</keyword>
<dbReference type="InterPro" id="IPR010488">
    <property type="entry name" value="Zeta_toxin_domain"/>
</dbReference>
<dbReference type="Gene3D" id="3.40.50.300">
    <property type="entry name" value="P-loop containing nucleotide triphosphate hydrolases"/>
    <property type="match status" value="1"/>
</dbReference>
<dbReference type="InterPro" id="IPR027417">
    <property type="entry name" value="P-loop_NTPase"/>
</dbReference>
<proteinExistence type="predicted"/>
<dbReference type="Pfam" id="PF06414">
    <property type="entry name" value="Zeta_toxin"/>
    <property type="match status" value="1"/>
</dbReference>
<dbReference type="PANTHER" id="PTHR39206:SF1">
    <property type="entry name" value="SLL8004 PROTEIN"/>
    <property type="match status" value="1"/>
</dbReference>
<reference evidence="4" key="1">
    <citation type="journal article" date="2014" name="Int. J. Syst. Evol. Microbiol.">
        <title>Complete genome sequence of Corynebacterium casei LMG S-19264T (=DSM 44701T), isolated from a smear-ripened cheese.</title>
        <authorList>
            <consortium name="US DOE Joint Genome Institute (JGI-PGF)"/>
            <person name="Walter F."/>
            <person name="Albersmeier A."/>
            <person name="Kalinowski J."/>
            <person name="Ruckert C."/>
        </authorList>
    </citation>
    <scope>NUCLEOTIDE SEQUENCE</scope>
    <source>
        <strain evidence="4">CGMCC 1.15367</strain>
    </source>
</reference>